<dbReference type="SMART" id="SM00516">
    <property type="entry name" value="SEC14"/>
    <property type="match status" value="1"/>
</dbReference>
<dbReference type="SUPFAM" id="SSF48350">
    <property type="entry name" value="GTPase activation domain, GAP"/>
    <property type="match status" value="2"/>
</dbReference>
<dbReference type="InterPro" id="IPR054071">
    <property type="entry name" value="PH_NF1"/>
</dbReference>
<evidence type="ECO:0000256" key="1">
    <source>
        <dbReference type="ARBA" id="ARBA00022468"/>
    </source>
</evidence>
<organism evidence="7 8">
    <name type="scientific">Romanomermis culicivorax</name>
    <name type="common">Nematode worm</name>
    <dbReference type="NCBI Taxonomy" id="13658"/>
    <lineage>
        <taxon>Eukaryota</taxon>
        <taxon>Metazoa</taxon>
        <taxon>Ecdysozoa</taxon>
        <taxon>Nematoda</taxon>
        <taxon>Enoplea</taxon>
        <taxon>Dorylaimia</taxon>
        <taxon>Mermithida</taxon>
        <taxon>Mermithoidea</taxon>
        <taxon>Mermithidae</taxon>
        <taxon>Romanomermis</taxon>
    </lineage>
</organism>
<dbReference type="PROSITE" id="PS50191">
    <property type="entry name" value="CRAL_TRIO"/>
    <property type="match status" value="1"/>
</dbReference>
<dbReference type="InterPro" id="IPR001251">
    <property type="entry name" value="CRAL-TRIO_dom"/>
</dbReference>
<dbReference type="SMART" id="SM00323">
    <property type="entry name" value="RasGAP"/>
    <property type="match status" value="1"/>
</dbReference>
<dbReference type="SUPFAM" id="SSF48371">
    <property type="entry name" value="ARM repeat"/>
    <property type="match status" value="1"/>
</dbReference>
<dbReference type="Pfam" id="PF00616">
    <property type="entry name" value="RasGAP"/>
    <property type="match status" value="1"/>
</dbReference>
<dbReference type="Gene3D" id="1.10.506.10">
    <property type="entry name" value="GTPase Activation - p120gap, domain 1"/>
    <property type="match status" value="2"/>
</dbReference>
<accession>A0A915KNP1</accession>
<evidence type="ECO:0000313" key="7">
    <source>
        <dbReference type="Proteomes" id="UP000887565"/>
    </source>
</evidence>
<feature type="domain" description="CRAL-TRIO" evidence="6">
    <location>
        <begin position="1338"/>
        <end position="1495"/>
    </location>
</feature>
<dbReference type="InterPro" id="IPR011993">
    <property type="entry name" value="PH-like_dom_sf"/>
</dbReference>
<dbReference type="PROSITE" id="PS50018">
    <property type="entry name" value="RAS_GTPASE_ACTIV_2"/>
    <property type="match status" value="1"/>
</dbReference>
<dbReference type="CDD" id="cd00170">
    <property type="entry name" value="SEC14"/>
    <property type="match status" value="1"/>
</dbReference>
<feature type="transmembrane region" description="Helical" evidence="4">
    <location>
        <begin position="1113"/>
        <end position="1137"/>
    </location>
</feature>
<feature type="transmembrane region" description="Helical" evidence="4">
    <location>
        <begin position="1158"/>
        <end position="1175"/>
    </location>
</feature>
<dbReference type="InterPro" id="IPR036865">
    <property type="entry name" value="CRAL-TRIO_dom_sf"/>
</dbReference>
<dbReference type="InterPro" id="IPR008936">
    <property type="entry name" value="Rho_GTPase_activation_prot"/>
</dbReference>
<sequence>MDAFPEQFRDLQRQPNEELNECCERLFEQLDSYSAEYTKRKASIWPLQMMLLILCPKVYFDSIKKALTGSSHHANKQQLTISACVSCVKLCKAATYVNITDSTNVFFALLHSVIDDVKALLFNPVKPLFRNSSNMNDVDVMIDCFVALFRLNYNNEVFRACLQAQSNTPHQIPRLPWWPKIDLVYSRSNDLRNIFNETLSRVTQSTSGLGLSSALSSSGHMPIKVTQVSLITYVHIHIWQKMSQITGKFRERTGFAYSDDLQPSRQLLFWLIRLICTDPVLFLHERLGSRNESEMEELHNSSSELINGLVSLLSFSQTMPEIVQEAMELPNYSEILRWLRHLLICRNAYLLNNREVANFGSNESLCKKASAKLETTCFLYLWSLDSDAVLTAMSMFRLLSEEIEIRCGVDDLPADYYVFAELASATNLQSAGRAALQKSINCHLRRVKFPTYGCMQAWEDTFRYWDIYTKYLKSYSKNKTDEAYQLVESLHRILAQRKVYRNPDHELEDIVILWANMTGFLCALGGACLQQSKESLTPRVGGQSASVSTLVTRRSYSSSVLPSLTDQYCPATRFLNQLISLLFLQSERMDVSVIRHIKEILSHELNPSLYSALFEQIKAFTDNYFDSNGQVVLSSSNTEFLEHVVYIMKNILIGVCPDKPNVKDTRPTITIVCIEPIVITLCRYTKFLESSIHTMTVKHKLCQLIETVSLIELPTHTFSILKFPFQIMRRRDYLTFRQEIRFRNKIVEHLIDWIIGNHPTQTTLMHSPEMNAHIRELDCACMQSVAALLAGLPLQPSDDADRDLMDVKSQIFQKYFSLFMNLLNDCSSYDTGSGFESETVSLKNLGQPSASGITLDHSSGCLPTCATMVQQSRRQMEAKMEHIRCVTVEAMSNLLSANIDSGLVHSLGLGYHKDLRVRVAFAEVLTKILQRGTEFETLNETVLADRYQELVKLVTMITDEGDLPIASALSTVVQSSQLDELARVLVTLFDAKHLLHELLWKMFTKEVEYSESPHTLFRGNTLSSKIMGYCFKMYGSSYLNNLLRAFIAEMVENSDRCYEVDPTRLDPLENLNDNVQNVLIIVRNVFEAIVSSSDRKAILNLELVVLHPFSIVIMAYALSQILLFTMFVLHVIIDCFYRFPSQLRSMCHCLYQVVNIRFPTYGLASVSTMVFLRFINPAIVAPYEHFLMESVPSQRMKRGLMLVSKILQNIANQSTFIKEQCLLPFNLFIQSKFESARRFSADITLNVEGAAARGHTISFLSEGQVSALHRLLWLYQDEVANYFTANRTHTNLSRRLSTLLAQIGPPEDRPSEPQWSTLDWSNTSGQFEEIMSEYSIAERDEYKSIKALSIFYQAGQSKQGNPVFYYIARRFKLGEVNADVLIFHVFQLLSSCNKPFELVIDLTHTSTENRFRTEMLQKWFVRLSDIFYRHLIAVYIYNCNSWIREYTRFHERLLNHLKGSRKMIFLDTIMKLSDYIDPSQQRLPTTTLAFEEDVKVFNNALKLWHKDIKCSVKIGLTALQIVTLDRQKVLGHSVILNDIYYASEVEEGCLVDDNTITLTIVNESSPLSIIHNECEQIVSAIAHIKTCYEMSQPDQSLIHPKIRAKDVPGTLLNMALLNLGSTDPSLRTAAYNLLCALSVTFDFKIEGQLSETEGLLIPANNTIFIKLISEKLALNEPHLTLEFLEECIQGFGQSTIELKHLCLEYMTPWLGNLPRFCKQSGDDVKRQRVSQILDKLINMTIEEFEVRFTTKSTTGGLGSLQAEVLADTTVALAAANTSLVAFNIVNRLMTLLEKTCCNPQASLEEHMLWNDIAILARYLLLLSFNNCLDVVTHLPTLFHFVTVLVNIGPLSLRASIHGLVINIIHSLCTCTSPTFSDEAKHILKLALTEFSLPKFYRLFGISSLTVKSVAATAFRISPRLPLSMHPGMDYGAVNPVNQRDDTLTLPNLETITDALIEILEACNSEVKGRNLVYELSQMSKSFALRFNPALQPRALLVFSCLSKNVDETTMKQLLSLLVQFVKRRDDTNLISAGLMALTRMHPLLPHNSHIHKTLFWVSIIVLQLEDAKMYEHGLALLEQNLRTMDSHGIFEYEVRPLYSLCIKKLEKVVMEVRKLLDWEFKALDQQVGLSFKHNFNFALVAYLLKGLRHPSFSVVSRTVRILNLLLAITAKSTKRDKFDVSQDSIAYLLALLPVSEEVRLRCHLHSSTIRALNMCGSSEMLAYYGVTYVPFEDANYAEEDVVIPVNINTQAPLAELDSSLDNGENSPPLGSSKKVPPPPSPYALEASFLAPNLDALANISVQMPKQSKSITKQRSWTSQVGAAFERDFTYVIPRSISTKAAHRSNSVPLSPSGSLESPGRTHNTAPSRATGGSCSGAATNSGCRYFLKREISDFSCTMVAVESPETSKAPATAHSPRQRVALPTFDEPANNSQMLDNRAGPMHQFERRVNYVDFIERGRLEDVNQLNHPESNVLLDPNVLSDPHLQALALTVLATLVRNATDEKEARILFEYLAEASVAFPRVFPVVHSLLDQRITKVLEKSHDSGLLRAVLHIVQNMVLGQEPAPHQQHVTFLQGCGFGGLWRFAGPFLPKPAAQQSITAEVCTCLERLVGDLGDVPPLTPPPASPRVLCPPNIIGNIESTPTQGQQQSATAAAALSSAGASSTSTQQYGRSPIGIRYRLMNGEFSEESGQNSLDMS</sequence>
<evidence type="ECO:0000256" key="3">
    <source>
        <dbReference type="SAM" id="MobiDB-lite"/>
    </source>
</evidence>
<keyword evidence="4" id="KW-0472">Membrane</keyword>
<evidence type="ECO:0000259" key="6">
    <source>
        <dbReference type="PROSITE" id="PS50191"/>
    </source>
</evidence>
<keyword evidence="4" id="KW-1133">Transmembrane helix</keyword>
<dbReference type="PANTHER" id="PTHR10194">
    <property type="entry name" value="RAS GTPASE-ACTIVATING PROTEINS"/>
    <property type="match status" value="1"/>
</dbReference>
<evidence type="ECO:0000313" key="8">
    <source>
        <dbReference type="WBParaSite" id="nRc.2.0.1.t40406-RA"/>
    </source>
</evidence>
<name>A0A915KNP1_ROMCU</name>
<keyword evidence="4" id="KW-0812">Transmembrane</keyword>
<feature type="domain" description="Ras-GAP" evidence="5">
    <location>
        <begin position="977"/>
        <end position="1212"/>
    </location>
</feature>
<dbReference type="InterPro" id="IPR039360">
    <property type="entry name" value="Ras_GTPase"/>
</dbReference>
<feature type="region of interest" description="Disordered" evidence="3">
    <location>
        <begin position="2257"/>
        <end position="2277"/>
    </location>
</feature>
<dbReference type="Gene3D" id="2.30.29.30">
    <property type="entry name" value="Pleckstrin-homology domain (PH domain)/Phosphotyrosine-binding domain (PTB)"/>
    <property type="match status" value="1"/>
</dbReference>
<protein>
    <submittedName>
        <fullName evidence="8">Neurofibromin</fullName>
    </submittedName>
</protein>
<dbReference type="WBParaSite" id="nRc.2.0.1.t40406-RA">
    <property type="protein sequence ID" value="nRc.2.0.1.t40406-RA"/>
    <property type="gene ID" value="nRc.2.0.1.g40406"/>
</dbReference>
<feature type="region of interest" description="Disordered" evidence="3">
    <location>
        <begin position="2340"/>
        <end position="2374"/>
    </location>
</feature>
<evidence type="ECO:0000256" key="2">
    <source>
        <dbReference type="ARBA" id="ARBA00022553"/>
    </source>
</evidence>
<dbReference type="GO" id="GO:0005096">
    <property type="term" value="F:GTPase activator activity"/>
    <property type="evidence" value="ECO:0007669"/>
    <property type="project" value="UniProtKB-KW"/>
</dbReference>
<dbReference type="SUPFAM" id="SSF52087">
    <property type="entry name" value="CRAL/TRIO domain"/>
    <property type="match status" value="1"/>
</dbReference>
<dbReference type="Proteomes" id="UP000887565">
    <property type="component" value="Unplaced"/>
</dbReference>
<proteinExistence type="predicted"/>
<keyword evidence="2" id="KW-0597">Phosphoprotein</keyword>
<dbReference type="Pfam" id="PF13716">
    <property type="entry name" value="CRAL_TRIO_2"/>
    <property type="match status" value="1"/>
</dbReference>
<dbReference type="OMA" id="TKEPYMF"/>
<dbReference type="PANTHER" id="PTHR10194:SF142">
    <property type="entry name" value="NEUROFIBROMIN"/>
    <property type="match status" value="1"/>
</dbReference>
<dbReference type="Pfam" id="PF21877">
    <property type="entry name" value="PH_NF1"/>
    <property type="match status" value="1"/>
</dbReference>
<keyword evidence="7" id="KW-1185">Reference proteome</keyword>
<dbReference type="Gene3D" id="3.40.525.10">
    <property type="entry name" value="CRAL-TRIO lipid binding domain"/>
    <property type="match status" value="1"/>
</dbReference>
<keyword evidence="1" id="KW-0343">GTPase activation</keyword>
<feature type="compositionally biased region" description="Polar residues" evidence="3">
    <location>
        <begin position="2360"/>
        <end position="2374"/>
    </location>
</feature>
<evidence type="ECO:0000256" key="4">
    <source>
        <dbReference type="SAM" id="Phobius"/>
    </source>
</evidence>
<dbReference type="InterPro" id="IPR001936">
    <property type="entry name" value="RasGAP_dom"/>
</dbReference>
<dbReference type="InterPro" id="IPR016024">
    <property type="entry name" value="ARM-type_fold"/>
</dbReference>
<feature type="compositionally biased region" description="Low complexity" evidence="3">
    <location>
        <begin position="2346"/>
        <end position="2358"/>
    </location>
</feature>
<reference evidence="8" key="1">
    <citation type="submission" date="2022-11" db="UniProtKB">
        <authorList>
            <consortium name="WormBaseParasite"/>
        </authorList>
    </citation>
    <scope>IDENTIFICATION</scope>
</reference>
<evidence type="ECO:0000259" key="5">
    <source>
        <dbReference type="PROSITE" id="PS50018"/>
    </source>
</evidence>